<dbReference type="STRING" id="1235802.C823_05255"/>
<accession>N1ZV41</accession>
<dbReference type="eggNOG" id="ENOG5032VV0">
    <property type="taxonomic scope" value="Bacteria"/>
</dbReference>
<evidence type="ECO:0000313" key="2">
    <source>
        <dbReference type="Proteomes" id="UP000012589"/>
    </source>
</evidence>
<evidence type="ECO:0000313" key="1">
    <source>
        <dbReference type="EMBL" id="EMZ19781.1"/>
    </source>
</evidence>
<dbReference type="AlphaFoldDB" id="N1ZV41"/>
<gene>
    <name evidence="1" type="ORF">C823_05255</name>
</gene>
<dbReference type="HOGENOM" id="CLU_727036_0_0_9"/>
<keyword evidence="2" id="KW-1185">Reference proteome</keyword>
<comment type="caution">
    <text evidence="1">The sequence shown here is derived from an EMBL/GenBank/DDBJ whole genome shotgun (WGS) entry which is preliminary data.</text>
</comment>
<name>N1ZV41_9FIRM</name>
<organism evidence="1 2">
    <name type="scientific">Eubacterium plexicaudatum ASF492</name>
    <dbReference type="NCBI Taxonomy" id="1235802"/>
    <lineage>
        <taxon>Bacteria</taxon>
        <taxon>Bacillati</taxon>
        <taxon>Bacillota</taxon>
        <taxon>Clostridia</taxon>
        <taxon>Eubacteriales</taxon>
        <taxon>Eubacteriaceae</taxon>
        <taxon>Eubacterium</taxon>
    </lineage>
</organism>
<dbReference type="OrthoDB" id="2079144at2"/>
<sequence>MLDKQAKDKKTKFREIEVDTGSGSMSYNRFEMQVSQTLHMAIEIFDNLDYLFVLDYYDDITIFDKEQNPETVSYFQMKTNEESISINTAITKDWLVKMYAQLENTDWLVKELGLITNCPLVVSVTTKKDSGKNSTERKIFTSEKTSFMEFNSVTISKIKEDIAKKKGIDVNSVDLTKFFHMRTTLSIPSHREIVEQEMGDFLHSKYPRITMDSVKAIFGAMMDILTRRQQYELLNDAASFSEVRNKKGISKRDFERVIEEAMLISIPPFEEISKVLSFQEDDKYKASYEYTLILSDAQTKSETFTSLFTKVRTMVKENKRDTAKSFKQYSDELCKKLYSIHPDIELIYNKTYISILITSITISEMRRL</sequence>
<dbReference type="Proteomes" id="UP000012589">
    <property type="component" value="Unassembled WGS sequence"/>
</dbReference>
<dbReference type="PATRIC" id="fig|1235802.3.peg.5542"/>
<reference evidence="1 2" key="1">
    <citation type="journal article" date="2014" name="Genome Announc.">
        <title>Draft genome sequences of the altered schaedler flora, a defined bacterial community from gnotobiotic mice.</title>
        <authorList>
            <person name="Wannemuehler M.J."/>
            <person name="Overstreet A.M."/>
            <person name="Ward D.V."/>
            <person name="Phillips G.J."/>
        </authorList>
    </citation>
    <scope>NUCLEOTIDE SEQUENCE [LARGE SCALE GENOMIC DNA]</scope>
    <source>
        <strain evidence="1 2">ASF492</strain>
    </source>
</reference>
<dbReference type="EMBL" id="AQFT01000158">
    <property type="protein sequence ID" value="EMZ19781.1"/>
    <property type="molecule type" value="Genomic_DNA"/>
</dbReference>
<proteinExistence type="predicted"/>
<protein>
    <submittedName>
        <fullName evidence="1">Uncharacterized protein</fullName>
    </submittedName>
</protein>